<dbReference type="GO" id="GO:0000149">
    <property type="term" value="F:SNARE binding"/>
    <property type="evidence" value="ECO:0007669"/>
    <property type="project" value="TreeGrafter"/>
</dbReference>
<evidence type="ECO:0000256" key="2">
    <source>
        <dbReference type="ARBA" id="ARBA00009063"/>
    </source>
</evidence>
<comment type="caution">
    <text evidence="4">The sequence shown here is derived from an EMBL/GenBank/DDBJ whole genome shotgun (WGS) entry which is preliminary data.</text>
</comment>
<sequence>MNDTKPNTYMDVFQDIKQEIEKIDDNCSKVDSITARLVKATSNADEKEVITQLNKLMAGNSKIVQLVKIKLKEQKLANDKFCLDKPGSSVAQWRINQLNSCTRRFQVSNIKQIPIVAQSFQLRIKKPQKRHIGHIAQDKISEEEIDNLVSDPAKAQTFIQQSFQIVDIGDAMVDRLAEIESRTEGMQKIYDSLEELRSMWHELNFLISEQQEYLDSIENNVLQTKDYVAQATVHLQEAEKSQKKARKVNFIPSFFR</sequence>
<dbReference type="GO" id="GO:0005886">
    <property type="term" value="C:plasma membrane"/>
    <property type="evidence" value="ECO:0007669"/>
    <property type="project" value="TreeGrafter"/>
</dbReference>
<dbReference type="InterPro" id="IPR000727">
    <property type="entry name" value="T_SNARE_dom"/>
</dbReference>
<dbReference type="PANTHER" id="PTHR19957:SF307">
    <property type="entry name" value="PROTEIN SSO1-RELATED"/>
    <property type="match status" value="1"/>
</dbReference>
<name>X6P4N7_RETFI</name>
<dbReference type="AlphaFoldDB" id="X6P4N7"/>
<dbReference type="Gene3D" id="1.20.58.70">
    <property type="match status" value="1"/>
</dbReference>
<dbReference type="Gene3D" id="1.20.5.110">
    <property type="match status" value="1"/>
</dbReference>
<dbReference type="CDD" id="cd15848">
    <property type="entry name" value="SNARE_syntaxin1-like"/>
    <property type="match status" value="1"/>
</dbReference>
<reference evidence="4 5" key="1">
    <citation type="journal article" date="2013" name="Curr. Biol.">
        <title>The Genome of the Foraminiferan Reticulomyxa filosa.</title>
        <authorList>
            <person name="Glockner G."/>
            <person name="Hulsmann N."/>
            <person name="Schleicher M."/>
            <person name="Noegel A.A."/>
            <person name="Eichinger L."/>
            <person name="Gallinger C."/>
            <person name="Pawlowski J."/>
            <person name="Sierra R."/>
            <person name="Euteneuer U."/>
            <person name="Pillet L."/>
            <person name="Moustafa A."/>
            <person name="Platzer M."/>
            <person name="Groth M."/>
            <person name="Szafranski K."/>
            <person name="Schliwa M."/>
        </authorList>
    </citation>
    <scope>NUCLEOTIDE SEQUENCE [LARGE SCALE GENOMIC DNA]</scope>
</reference>
<dbReference type="InterPro" id="IPR010989">
    <property type="entry name" value="SNARE"/>
</dbReference>
<dbReference type="Proteomes" id="UP000023152">
    <property type="component" value="Unassembled WGS sequence"/>
</dbReference>
<comment type="subcellular location">
    <subcellularLocation>
        <location evidence="1">Membrane</location>
        <topology evidence="1">Single-pass type IV membrane protein</topology>
    </subcellularLocation>
</comment>
<feature type="domain" description="T-SNARE coiled-coil homology" evidence="3">
    <location>
        <begin position="176"/>
        <end position="238"/>
    </location>
</feature>
<dbReference type="SUPFAM" id="SSF47661">
    <property type="entry name" value="t-snare proteins"/>
    <property type="match status" value="1"/>
</dbReference>
<evidence type="ECO:0000259" key="3">
    <source>
        <dbReference type="PROSITE" id="PS50192"/>
    </source>
</evidence>
<dbReference type="OMA" id="RWICFIL"/>
<evidence type="ECO:0000313" key="5">
    <source>
        <dbReference type="Proteomes" id="UP000023152"/>
    </source>
</evidence>
<dbReference type="EMBL" id="ASPP01003730">
    <property type="protein sequence ID" value="ETO33039.1"/>
    <property type="molecule type" value="Genomic_DNA"/>
</dbReference>
<gene>
    <name evidence="4" type="ORF">RFI_04068</name>
</gene>
<comment type="similarity">
    <text evidence="2">Belongs to the syntaxin family.</text>
</comment>
<dbReference type="GO" id="GO:0005484">
    <property type="term" value="F:SNAP receptor activity"/>
    <property type="evidence" value="ECO:0007669"/>
    <property type="project" value="TreeGrafter"/>
</dbReference>
<dbReference type="GO" id="GO:0012505">
    <property type="term" value="C:endomembrane system"/>
    <property type="evidence" value="ECO:0007669"/>
    <property type="project" value="TreeGrafter"/>
</dbReference>
<dbReference type="GO" id="GO:0048278">
    <property type="term" value="P:vesicle docking"/>
    <property type="evidence" value="ECO:0007669"/>
    <property type="project" value="TreeGrafter"/>
</dbReference>
<dbReference type="GO" id="GO:0006886">
    <property type="term" value="P:intracellular protein transport"/>
    <property type="evidence" value="ECO:0007669"/>
    <property type="project" value="TreeGrafter"/>
</dbReference>
<dbReference type="GO" id="GO:0006906">
    <property type="term" value="P:vesicle fusion"/>
    <property type="evidence" value="ECO:0007669"/>
    <property type="project" value="TreeGrafter"/>
</dbReference>
<organism evidence="4 5">
    <name type="scientific">Reticulomyxa filosa</name>
    <dbReference type="NCBI Taxonomy" id="46433"/>
    <lineage>
        <taxon>Eukaryota</taxon>
        <taxon>Sar</taxon>
        <taxon>Rhizaria</taxon>
        <taxon>Retaria</taxon>
        <taxon>Foraminifera</taxon>
        <taxon>Monothalamids</taxon>
        <taxon>Reticulomyxidae</taxon>
        <taxon>Reticulomyxa</taxon>
    </lineage>
</organism>
<proteinExistence type="inferred from homology"/>
<dbReference type="InterPro" id="IPR045242">
    <property type="entry name" value="Syntaxin"/>
</dbReference>
<accession>X6P4N7</accession>
<dbReference type="PROSITE" id="PS50192">
    <property type="entry name" value="T_SNARE"/>
    <property type="match status" value="1"/>
</dbReference>
<dbReference type="Pfam" id="PF05739">
    <property type="entry name" value="SNARE"/>
    <property type="match status" value="1"/>
</dbReference>
<evidence type="ECO:0000313" key="4">
    <source>
        <dbReference type="EMBL" id="ETO33039.1"/>
    </source>
</evidence>
<evidence type="ECO:0000256" key="1">
    <source>
        <dbReference type="ARBA" id="ARBA00004211"/>
    </source>
</evidence>
<dbReference type="PANTHER" id="PTHR19957">
    <property type="entry name" value="SYNTAXIN"/>
    <property type="match status" value="1"/>
</dbReference>
<protein>
    <submittedName>
        <fullName evidence="4">Syntaxin 1B-like protein</fullName>
    </submittedName>
</protein>
<dbReference type="GO" id="GO:0031201">
    <property type="term" value="C:SNARE complex"/>
    <property type="evidence" value="ECO:0007669"/>
    <property type="project" value="TreeGrafter"/>
</dbReference>
<dbReference type="SMART" id="SM00397">
    <property type="entry name" value="t_SNARE"/>
    <property type="match status" value="1"/>
</dbReference>
<keyword evidence="5" id="KW-1185">Reference proteome</keyword>
<dbReference type="OrthoDB" id="10255013at2759"/>
<dbReference type="GO" id="GO:0006887">
    <property type="term" value="P:exocytosis"/>
    <property type="evidence" value="ECO:0007669"/>
    <property type="project" value="TreeGrafter"/>
</dbReference>